<comment type="catalytic activity">
    <reaction evidence="13 15">
        <text>NAD(+) + (deoxyribonucleotide)n-3'-hydroxyl + 5'-phospho-(deoxyribonucleotide)m = (deoxyribonucleotide)n+m + AMP + beta-nicotinamide D-nucleotide.</text>
        <dbReference type="EC" id="6.5.1.2"/>
    </reaction>
</comment>
<dbReference type="GO" id="GO:0003911">
    <property type="term" value="F:DNA ligase (NAD+) activity"/>
    <property type="evidence" value="ECO:0007669"/>
    <property type="project" value="UniProtKB-EC"/>
</dbReference>
<dbReference type="NCBIfam" id="TIGR00575">
    <property type="entry name" value="dnlj"/>
    <property type="match status" value="1"/>
</dbReference>
<dbReference type="InterPro" id="IPR001679">
    <property type="entry name" value="DNA_ligase"/>
</dbReference>
<evidence type="ECO:0000259" key="17">
    <source>
        <dbReference type="SMART" id="SM00532"/>
    </source>
</evidence>
<evidence type="ECO:0000256" key="15">
    <source>
        <dbReference type="RuleBase" id="RU000618"/>
    </source>
</evidence>
<organism evidence="18 19">
    <name type="scientific">SAR86 cluster bacterium</name>
    <dbReference type="NCBI Taxonomy" id="2030880"/>
    <lineage>
        <taxon>Bacteria</taxon>
        <taxon>Pseudomonadati</taxon>
        <taxon>Pseudomonadota</taxon>
        <taxon>Gammaproteobacteria</taxon>
        <taxon>SAR86 cluster</taxon>
    </lineage>
</organism>
<feature type="domain" description="Helix-hairpin-helix DNA-binding motif class 1" evidence="16">
    <location>
        <begin position="547"/>
        <end position="566"/>
    </location>
</feature>
<dbReference type="EC" id="6.5.1.2" evidence="3 15"/>
<keyword evidence="5 15" id="KW-0436">Ligase</keyword>
<evidence type="ECO:0000313" key="19">
    <source>
        <dbReference type="Proteomes" id="UP000754644"/>
    </source>
</evidence>
<dbReference type="SUPFAM" id="SSF50249">
    <property type="entry name" value="Nucleic acid-binding proteins"/>
    <property type="match status" value="1"/>
</dbReference>
<dbReference type="InterPro" id="IPR012340">
    <property type="entry name" value="NA-bd_OB-fold"/>
</dbReference>
<evidence type="ECO:0000256" key="8">
    <source>
        <dbReference type="ARBA" id="ARBA00022763"/>
    </source>
</evidence>
<dbReference type="InterPro" id="IPR003583">
    <property type="entry name" value="Hlx-hairpin-Hlx_DNA-bd_motif"/>
</dbReference>
<evidence type="ECO:0000256" key="9">
    <source>
        <dbReference type="ARBA" id="ARBA00022833"/>
    </source>
</evidence>
<evidence type="ECO:0000256" key="4">
    <source>
        <dbReference type="ARBA" id="ARBA00013308"/>
    </source>
</evidence>
<evidence type="ECO:0000256" key="12">
    <source>
        <dbReference type="ARBA" id="ARBA00023204"/>
    </source>
</evidence>
<keyword evidence="8 15" id="KW-0227">DNA damage</keyword>
<dbReference type="PROSITE" id="PS01056">
    <property type="entry name" value="DNA_LIGASE_N2"/>
    <property type="match status" value="1"/>
</dbReference>
<feature type="domain" description="Helix-hairpin-helix DNA-binding motif class 1" evidence="16">
    <location>
        <begin position="449"/>
        <end position="468"/>
    </location>
</feature>
<protein>
    <recommendedName>
        <fullName evidence="4 15">DNA ligase</fullName>
        <ecNumber evidence="3 15">6.5.1.2</ecNumber>
    </recommendedName>
</protein>
<dbReference type="FunFam" id="3.30.470.30:FF:000001">
    <property type="entry name" value="DNA ligase"/>
    <property type="match status" value="1"/>
</dbReference>
<dbReference type="GO" id="GO:0003677">
    <property type="term" value="F:DNA binding"/>
    <property type="evidence" value="ECO:0007669"/>
    <property type="project" value="InterPro"/>
</dbReference>
<dbReference type="InterPro" id="IPR013839">
    <property type="entry name" value="DNAligase_adenylation"/>
</dbReference>
<dbReference type="Pfam" id="PF01653">
    <property type="entry name" value="DNA_ligase_aden"/>
    <property type="match status" value="1"/>
</dbReference>
<dbReference type="PROSITE" id="PS01055">
    <property type="entry name" value="DNA_LIGASE_N1"/>
    <property type="match status" value="1"/>
</dbReference>
<feature type="domain" description="Helix-hairpin-helix DNA-binding motif class 1" evidence="16">
    <location>
        <begin position="515"/>
        <end position="534"/>
    </location>
</feature>
<proteinExistence type="inferred from homology"/>
<dbReference type="GO" id="GO:0005829">
    <property type="term" value="C:cytosol"/>
    <property type="evidence" value="ECO:0007669"/>
    <property type="project" value="TreeGrafter"/>
</dbReference>
<dbReference type="FunFam" id="1.10.150.20:FF:000006">
    <property type="entry name" value="DNA ligase"/>
    <property type="match status" value="1"/>
</dbReference>
<dbReference type="InterPro" id="IPR033136">
    <property type="entry name" value="DNA_ligase_CS"/>
</dbReference>
<dbReference type="InterPro" id="IPR041663">
    <property type="entry name" value="DisA/LigA_HHH"/>
</dbReference>
<dbReference type="AlphaFoldDB" id="A0A972VVM1"/>
<dbReference type="Pfam" id="PF03120">
    <property type="entry name" value="OB_DNA_ligase"/>
    <property type="match status" value="1"/>
</dbReference>
<name>A0A972VVM1_9GAMM</name>
<dbReference type="SUPFAM" id="SSF56091">
    <property type="entry name" value="DNA ligase/mRNA capping enzyme, catalytic domain"/>
    <property type="match status" value="1"/>
</dbReference>
<dbReference type="PANTHER" id="PTHR23389">
    <property type="entry name" value="CHROMOSOME TRANSMISSION FIDELITY FACTOR 18"/>
    <property type="match status" value="1"/>
</dbReference>
<dbReference type="InterPro" id="IPR010994">
    <property type="entry name" value="RuvA_2-like"/>
</dbReference>
<feature type="domain" description="Helix-hairpin-helix DNA-binding motif class 1" evidence="16">
    <location>
        <begin position="483"/>
        <end position="502"/>
    </location>
</feature>
<dbReference type="FunFam" id="2.40.50.140:FF:000012">
    <property type="entry name" value="DNA ligase"/>
    <property type="match status" value="1"/>
</dbReference>
<evidence type="ECO:0000256" key="6">
    <source>
        <dbReference type="ARBA" id="ARBA00022705"/>
    </source>
</evidence>
<keyword evidence="12 15" id="KW-0234">DNA repair</keyword>
<dbReference type="Gene3D" id="3.30.470.30">
    <property type="entry name" value="DNA ligase/mRNA capping enzyme"/>
    <property type="match status" value="1"/>
</dbReference>
<dbReference type="GO" id="GO:0006281">
    <property type="term" value="P:DNA repair"/>
    <property type="evidence" value="ECO:0007669"/>
    <property type="project" value="UniProtKB-KW"/>
</dbReference>
<dbReference type="SUPFAM" id="SSF47781">
    <property type="entry name" value="RuvA domain 2-like"/>
    <property type="match status" value="1"/>
</dbReference>
<dbReference type="Gene3D" id="2.40.50.140">
    <property type="entry name" value="Nucleic acid-binding proteins"/>
    <property type="match status" value="1"/>
</dbReference>
<dbReference type="Gene3D" id="6.20.10.30">
    <property type="match status" value="1"/>
</dbReference>
<evidence type="ECO:0000256" key="2">
    <source>
        <dbReference type="ARBA" id="ARBA00004067"/>
    </source>
</evidence>
<dbReference type="NCBIfam" id="NF005932">
    <property type="entry name" value="PRK07956.1"/>
    <property type="match status" value="1"/>
</dbReference>
<dbReference type="Pfam" id="PF14520">
    <property type="entry name" value="HHH_5"/>
    <property type="match status" value="1"/>
</dbReference>
<dbReference type="Gene3D" id="1.10.287.610">
    <property type="entry name" value="Helix hairpin bin"/>
    <property type="match status" value="1"/>
</dbReference>
<dbReference type="Pfam" id="PF12826">
    <property type="entry name" value="HHH_2"/>
    <property type="match status" value="1"/>
</dbReference>
<dbReference type="PIRSF" id="PIRSF001604">
    <property type="entry name" value="LigA"/>
    <property type="match status" value="1"/>
</dbReference>
<keyword evidence="7" id="KW-0479">Metal-binding</keyword>
<evidence type="ECO:0000256" key="5">
    <source>
        <dbReference type="ARBA" id="ARBA00022598"/>
    </source>
</evidence>
<evidence type="ECO:0000256" key="14">
    <source>
        <dbReference type="ARBA" id="ARBA00060881"/>
    </source>
</evidence>
<gene>
    <name evidence="18" type="primary">ligA</name>
    <name evidence="18" type="ORF">HQ497_04305</name>
</gene>
<dbReference type="GO" id="GO:0006260">
    <property type="term" value="P:DNA replication"/>
    <property type="evidence" value="ECO:0007669"/>
    <property type="project" value="UniProtKB-KW"/>
</dbReference>
<sequence length="604" mass="66332">MSLPAEIVEQAERLRGAINRHNHQYHSLDSPIISDVEFDQLFRELKSLEARYPGLVTEDSPTQRIGATPLSAFSQISHEMPMLSLENAFSEADLEDFERRIKARLGAFDVLEFVCEPKIDGVAISLLYVDGQLVRGATRGDGTTGEDVTQNVRTIESIPLRLQGEGWPRRLEVRGEIYIAKPTFHGINADAQARGEKLFANPRNVAAGSLRQLDSRLTAKRKLTMYCYSVGLVEGGELPPTQAGILQQLQDWGLRINPLVEVVQGAAMCRIYYEQILARRADLDYEIDGVVFKVNSMALQQRLGILTRTPRWAIAHKFPAEEGYTRLVDVEFQVGRTGAITPVARLEPVKIGGVTISNATLHNMDEVGRLGLKIGDRVLVQRAGDVIPKVVAVDQSQRPADARSINLPNHCPACGAEIVLVDGEVIARCSGGLFCSAQRKENIRHFASRLAMDIEGLGTKLVNQLVDEGLIASPADLYSLTESDLLGLDRMAPKSANNLLEAIEKSKATTMARFIYALGISEVGESTARNLALFFGDIDALRAANNELLQTVADIGPIVAEKILAFFHQQNNQKVIDELLAAGVHWQTEISTVDPTALTGQSWV</sequence>
<evidence type="ECO:0000259" key="16">
    <source>
        <dbReference type="SMART" id="SM00278"/>
    </source>
</evidence>
<comment type="cofactor">
    <cofactor evidence="1">
        <name>Mg(2+)</name>
        <dbReference type="ChEBI" id="CHEBI:18420"/>
    </cofactor>
</comment>
<evidence type="ECO:0000313" key="18">
    <source>
        <dbReference type="EMBL" id="NQV64568.1"/>
    </source>
</evidence>
<reference evidence="18" key="1">
    <citation type="submission" date="2020-05" db="EMBL/GenBank/DDBJ databases">
        <title>Sulfur intermediates as new biogeochemical hubs in an aquatic model microbial ecosystem.</title>
        <authorList>
            <person name="Vigneron A."/>
        </authorList>
    </citation>
    <scope>NUCLEOTIDE SEQUENCE</scope>
    <source>
        <strain evidence="18">Bin.250</strain>
    </source>
</reference>
<dbReference type="Pfam" id="PF03119">
    <property type="entry name" value="DNA_ligase_ZBD"/>
    <property type="match status" value="1"/>
</dbReference>
<dbReference type="InterPro" id="IPR004149">
    <property type="entry name" value="Znf_DNAligase_C4"/>
</dbReference>
<dbReference type="FunFam" id="1.10.150.20:FF:000007">
    <property type="entry name" value="DNA ligase"/>
    <property type="match status" value="1"/>
</dbReference>
<evidence type="ECO:0000256" key="11">
    <source>
        <dbReference type="ARBA" id="ARBA00023027"/>
    </source>
</evidence>
<dbReference type="CDD" id="cd00114">
    <property type="entry name" value="LIGANc"/>
    <property type="match status" value="1"/>
</dbReference>
<feature type="domain" description="NAD-dependent DNA ligase N-terminal" evidence="17">
    <location>
        <begin position="6"/>
        <end position="451"/>
    </location>
</feature>
<keyword evidence="11 15" id="KW-0520">NAD</keyword>
<keyword evidence="9" id="KW-0862">Zinc</keyword>
<accession>A0A972VVM1</accession>
<dbReference type="EMBL" id="JABMOJ010000156">
    <property type="protein sequence ID" value="NQV64568.1"/>
    <property type="molecule type" value="Genomic_DNA"/>
</dbReference>
<feature type="non-terminal residue" evidence="18">
    <location>
        <position position="604"/>
    </location>
</feature>
<comment type="caution">
    <text evidence="18">The sequence shown here is derived from an EMBL/GenBank/DDBJ whole genome shotgun (WGS) entry which is preliminary data.</text>
</comment>
<dbReference type="SMART" id="SM00532">
    <property type="entry name" value="LIGANc"/>
    <property type="match status" value="1"/>
</dbReference>
<keyword evidence="10" id="KW-0460">Magnesium</keyword>
<evidence type="ECO:0000256" key="7">
    <source>
        <dbReference type="ARBA" id="ARBA00022723"/>
    </source>
</evidence>
<dbReference type="GO" id="GO:0046872">
    <property type="term" value="F:metal ion binding"/>
    <property type="evidence" value="ECO:0007669"/>
    <property type="project" value="UniProtKB-KW"/>
</dbReference>
<dbReference type="Proteomes" id="UP000754644">
    <property type="component" value="Unassembled WGS sequence"/>
</dbReference>
<evidence type="ECO:0000256" key="3">
    <source>
        <dbReference type="ARBA" id="ARBA00012722"/>
    </source>
</evidence>
<dbReference type="SMART" id="SM00278">
    <property type="entry name" value="HhH1"/>
    <property type="match status" value="4"/>
</dbReference>
<comment type="similarity">
    <text evidence="14">Belongs to the NAD-dependent DNA ligase family. LigA subfamily.</text>
</comment>
<evidence type="ECO:0000256" key="10">
    <source>
        <dbReference type="ARBA" id="ARBA00022842"/>
    </source>
</evidence>
<dbReference type="Gene3D" id="1.10.150.20">
    <property type="entry name" value="5' to 3' exonuclease, C-terminal subdomain"/>
    <property type="match status" value="2"/>
</dbReference>
<comment type="function">
    <text evidence="2">DNA ligase that catalyzes the formation of phosphodiester linkages between 5'-phosphoryl and 3'-hydroxyl groups in double-stranded DNA using NAD as a coenzyme and as the energy source for the reaction. It is essential for DNA replication and repair of damaged DNA.</text>
</comment>
<dbReference type="HAMAP" id="MF_01588">
    <property type="entry name" value="DNA_ligase_A"/>
    <property type="match status" value="1"/>
</dbReference>
<dbReference type="InterPro" id="IPR018239">
    <property type="entry name" value="DNA_ligase_AS"/>
</dbReference>
<evidence type="ECO:0000256" key="1">
    <source>
        <dbReference type="ARBA" id="ARBA00001946"/>
    </source>
</evidence>
<keyword evidence="6 15" id="KW-0235">DNA replication</keyword>
<evidence type="ECO:0000256" key="13">
    <source>
        <dbReference type="ARBA" id="ARBA00034005"/>
    </source>
</evidence>
<dbReference type="InterPro" id="IPR004150">
    <property type="entry name" value="NAD_DNA_ligase_OB"/>
</dbReference>
<dbReference type="PANTHER" id="PTHR23389:SF9">
    <property type="entry name" value="DNA LIGASE"/>
    <property type="match status" value="1"/>
</dbReference>
<dbReference type="InterPro" id="IPR013840">
    <property type="entry name" value="DNAligase_N"/>
</dbReference>